<evidence type="ECO:0000256" key="1">
    <source>
        <dbReference type="SAM" id="Phobius"/>
    </source>
</evidence>
<keyword evidence="1" id="KW-1133">Transmembrane helix</keyword>
<sequence>MQKKYNYNTQILISWWGLFAIVAFMVKQQSSHLFNIDQLGLIDIHRFLQPSQLTAFKWITLTGSPIVTTLGALILSGWLLHRKQPLFSLITLTTVIGGDLLELCVKELIQRPRPAFELVRATGYSFPSGHVFGTTMLAVLIWHFVISKTNRGQHQFFLLFLLIYWVGLVAISRVYLQVHFPSDVLGGFILAQAWWQTVNISYLRHEQQIASTINQLTGSDPKKTR</sequence>
<evidence type="ECO:0000313" key="4">
    <source>
        <dbReference type="Proteomes" id="UP000465035"/>
    </source>
</evidence>
<dbReference type="Proteomes" id="UP000465035">
    <property type="component" value="Chromosome"/>
</dbReference>
<dbReference type="AlphaFoldDB" id="A0A6P1E4F7"/>
<dbReference type="Pfam" id="PF01569">
    <property type="entry name" value="PAP2"/>
    <property type="match status" value="1"/>
</dbReference>
<name>A0A6P1E4F7_LENHI</name>
<feature type="transmembrane region" description="Helical" evidence="1">
    <location>
        <begin position="157"/>
        <end position="176"/>
    </location>
</feature>
<protein>
    <submittedName>
        <fullName evidence="3">Phosphatase PAP2 family protein</fullName>
    </submittedName>
</protein>
<dbReference type="InterPro" id="IPR036938">
    <property type="entry name" value="PAP2/HPO_sf"/>
</dbReference>
<dbReference type="EMBL" id="CP047121">
    <property type="protein sequence ID" value="QHB52117.1"/>
    <property type="molecule type" value="Genomic_DNA"/>
</dbReference>
<dbReference type="SUPFAM" id="SSF48317">
    <property type="entry name" value="Acid phosphatase/Vanadium-dependent haloperoxidase"/>
    <property type="match status" value="1"/>
</dbReference>
<evidence type="ECO:0000259" key="2">
    <source>
        <dbReference type="SMART" id="SM00014"/>
    </source>
</evidence>
<feature type="transmembrane region" description="Helical" evidence="1">
    <location>
        <begin position="86"/>
        <end position="105"/>
    </location>
</feature>
<dbReference type="CDD" id="cd03392">
    <property type="entry name" value="PAP2_like_2"/>
    <property type="match status" value="1"/>
</dbReference>
<dbReference type="InterPro" id="IPR000326">
    <property type="entry name" value="PAP2/HPO"/>
</dbReference>
<gene>
    <name evidence="3" type="ORF">GQR93_07920</name>
</gene>
<feature type="transmembrane region" description="Helical" evidence="1">
    <location>
        <begin position="126"/>
        <end position="145"/>
    </location>
</feature>
<organism evidence="3 4">
    <name type="scientific">Lentilactobacillus hilgardii</name>
    <name type="common">Lactobacillus hilgardii</name>
    <dbReference type="NCBI Taxonomy" id="1588"/>
    <lineage>
        <taxon>Bacteria</taxon>
        <taxon>Bacillati</taxon>
        <taxon>Bacillota</taxon>
        <taxon>Bacilli</taxon>
        <taxon>Lactobacillales</taxon>
        <taxon>Lactobacillaceae</taxon>
        <taxon>Lentilactobacillus</taxon>
    </lineage>
</organism>
<feature type="domain" description="Phosphatidic acid phosphatase type 2/haloperoxidase" evidence="2">
    <location>
        <begin position="87"/>
        <end position="199"/>
    </location>
</feature>
<evidence type="ECO:0000313" key="3">
    <source>
        <dbReference type="EMBL" id="QHB52117.1"/>
    </source>
</evidence>
<feature type="transmembrane region" description="Helical" evidence="1">
    <location>
        <begin position="55"/>
        <end position="80"/>
    </location>
</feature>
<dbReference type="SMART" id="SM00014">
    <property type="entry name" value="acidPPc"/>
    <property type="match status" value="1"/>
</dbReference>
<dbReference type="Gene3D" id="1.20.144.10">
    <property type="entry name" value="Phosphatidic acid phosphatase type 2/haloperoxidase"/>
    <property type="match status" value="2"/>
</dbReference>
<dbReference type="GeneID" id="69058286"/>
<dbReference type="PANTHER" id="PTHR14969:SF13">
    <property type="entry name" value="AT30094P"/>
    <property type="match status" value="1"/>
</dbReference>
<dbReference type="SMR" id="A0A6P1E4F7"/>
<proteinExistence type="predicted"/>
<keyword evidence="1" id="KW-0472">Membrane</keyword>
<accession>A0A6P1E4F7</accession>
<dbReference type="PANTHER" id="PTHR14969">
    <property type="entry name" value="SPHINGOSINE-1-PHOSPHATE PHOSPHOHYDROLASE"/>
    <property type="match status" value="1"/>
</dbReference>
<reference evidence="3 4" key="1">
    <citation type="submission" date="2019-12" db="EMBL/GenBank/DDBJ databases">
        <title>Lactobacillus hilgardii FLUB.</title>
        <authorList>
            <person name="Gustaw K."/>
        </authorList>
    </citation>
    <scope>NUCLEOTIDE SEQUENCE [LARGE SCALE GENOMIC DNA]</scope>
    <source>
        <strain evidence="3 4">FLUB</strain>
    </source>
</reference>
<dbReference type="RefSeq" id="WP_003554107.1">
    <property type="nucleotide sequence ID" value="NZ_CABKOL010000102.1"/>
</dbReference>
<keyword evidence="1" id="KW-0812">Transmembrane</keyword>
<feature type="transmembrane region" description="Helical" evidence="1">
    <location>
        <begin position="6"/>
        <end position="26"/>
    </location>
</feature>